<dbReference type="EMBL" id="CP034160">
    <property type="protein sequence ID" value="AZI55145.1"/>
    <property type="molecule type" value="Genomic_DNA"/>
</dbReference>
<evidence type="ECO:0000313" key="2">
    <source>
        <dbReference type="Proteomes" id="UP000272316"/>
    </source>
</evidence>
<dbReference type="Proteomes" id="UP000272316">
    <property type="component" value="Chromosome"/>
</dbReference>
<gene>
    <name evidence="1" type="ORF">EIB75_07780</name>
</gene>
<proteinExistence type="predicted"/>
<organism evidence="1 2">
    <name type="scientific">Epilithonimonas vandammei</name>
    <dbReference type="NCBI Taxonomy" id="2487072"/>
    <lineage>
        <taxon>Bacteria</taxon>
        <taxon>Pseudomonadati</taxon>
        <taxon>Bacteroidota</taxon>
        <taxon>Flavobacteriia</taxon>
        <taxon>Flavobacteriales</taxon>
        <taxon>Weeksellaceae</taxon>
        <taxon>Chryseobacterium group</taxon>
        <taxon>Epilithonimonas</taxon>
    </lineage>
</organism>
<dbReference type="KEGG" id="eva:EIB75_07780"/>
<reference evidence="2" key="1">
    <citation type="submission" date="2018-11" db="EMBL/GenBank/DDBJ databases">
        <title>Proposal to divide the Flavobacteriaceae and reorganize its genera based on Amino Acid Identity values calculated from whole genome sequences.</title>
        <authorList>
            <person name="Nicholson A.C."/>
            <person name="Gulvik C.A."/>
            <person name="Whitney A.M."/>
            <person name="Sheth M."/>
            <person name="Batra D."/>
            <person name="Pryor J."/>
            <person name="Bernardet J.-F."/>
            <person name="Hugo C."/>
            <person name="Kampfer P."/>
            <person name="Newman J.D."/>
            <person name="McQuiston J.R."/>
        </authorList>
    </citation>
    <scope>NUCLEOTIDE SEQUENCE [LARGE SCALE GENOMIC DNA]</scope>
    <source>
        <strain evidence="2">H6466</strain>
    </source>
</reference>
<dbReference type="AlphaFoldDB" id="A0A3G8ZEE3"/>
<sequence>MEILLNELSIHNQFTSFEDFKTSALIEIIKFLRLHKEGCITLFKKSDIYSREVYNGNTLHSLMISSDMGRTDEMRKFKSQLFNIFDDPYWDSKSLCVENSKYLYEELLVNNSALAECYERNSSLISLIPSDYSKSLLEVLKDNIPQDLLNFVNVEALVLNLYTNSHISFEVYCKNFYTLTKLNFSKINSNDSFNLITDSRDEVQFKNSFDMFSEASWSDIIKQGGKGDGKVGLAYEKYHDQNYFISKYSLASDEVVYKFRVTQKYRGFGYRKKDVFYLLEFDLTHRLSD</sequence>
<dbReference type="RefSeq" id="WP_124986281.1">
    <property type="nucleotide sequence ID" value="NZ_CP034160.1"/>
</dbReference>
<name>A0A3G8ZEE3_9FLAO</name>
<accession>A0A3G8ZEE3</accession>
<protein>
    <submittedName>
        <fullName evidence="1">Uncharacterized protein</fullName>
    </submittedName>
</protein>
<evidence type="ECO:0000313" key="1">
    <source>
        <dbReference type="EMBL" id="AZI55145.1"/>
    </source>
</evidence>